<dbReference type="GO" id="GO:0022857">
    <property type="term" value="F:transmembrane transporter activity"/>
    <property type="evidence" value="ECO:0007669"/>
    <property type="project" value="InterPro"/>
</dbReference>
<dbReference type="InterPro" id="IPR058624">
    <property type="entry name" value="MdtA-like_HH"/>
</dbReference>
<dbReference type="RefSeq" id="WP_114835466.1">
    <property type="nucleotide sequence ID" value="NZ_LR699115.1"/>
</dbReference>
<dbReference type="Pfam" id="PF25876">
    <property type="entry name" value="HH_MFP_RND"/>
    <property type="match status" value="1"/>
</dbReference>
<protein>
    <submittedName>
        <fullName evidence="11">Membrane fusion protein (Multidrug efflux system)</fullName>
    </submittedName>
</protein>
<evidence type="ECO:0000313" key="12">
    <source>
        <dbReference type="Proteomes" id="UP000254720"/>
    </source>
</evidence>
<evidence type="ECO:0000256" key="6">
    <source>
        <dbReference type="SAM" id="Coils"/>
    </source>
</evidence>
<name>A0A370G3M6_9COXI</name>
<feature type="domain" description="Multidrug resistance protein MdtA-like barrel-sandwich hybrid" evidence="9">
    <location>
        <begin position="50"/>
        <end position="191"/>
    </location>
</feature>
<dbReference type="Proteomes" id="UP000254720">
    <property type="component" value="Unassembled WGS sequence"/>
</dbReference>
<evidence type="ECO:0000256" key="7">
    <source>
        <dbReference type="SAM" id="Phobius"/>
    </source>
</evidence>
<dbReference type="Gene3D" id="2.40.30.170">
    <property type="match status" value="1"/>
</dbReference>
<evidence type="ECO:0000256" key="1">
    <source>
        <dbReference type="ARBA" id="ARBA00004167"/>
    </source>
</evidence>
<keyword evidence="12" id="KW-1185">Reference proteome</keyword>
<feature type="transmembrane region" description="Helical" evidence="7">
    <location>
        <begin position="12"/>
        <end position="32"/>
    </location>
</feature>
<dbReference type="PANTHER" id="PTHR30367:SF1">
    <property type="entry name" value="MULTIDRUG RESISTANCE PROTEIN MDTN"/>
    <property type="match status" value="1"/>
</dbReference>
<dbReference type="OrthoDB" id="5645220at2"/>
<dbReference type="Pfam" id="PF25963">
    <property type="entry name" value="Beta-barrel_AAEA"/>
    <property type="match status" value="1"/>
</dbReference>
<dbReference type="SUPFAM" id="SSF111369">
    <property type="entry name" value="HlyD-like secretion proteins"/>
    <property type="match status" value="1"/>
</dbReference>
<dbReference type="PANTHER" id="PTHR30367">
    <property type="entry name" value="P-HYDROXYBENZOIC ACID EFFLUX PUMP SUBUNIT AAEA-RELATED"/>
    <property type="match status" value="1"/>
</dbReference>
<evidence type="ECO:0000259" key="9">
    <source>
        <dbReference type="Pfam" id="PF25917"/>
    </source>
</evidence>
<comment type="subcellular location">
    <subcellularLocation>
        <location evidence="1">Membrane</location>
        <topology evidence="1">Single-pass membrane protein</topology>
    </subcellularLocation>
</comment>
<dbReference type="NCBIfam" id="TIGR01730">
    <property type="entry name" value="RND_mfp"/>
    <property type="match status" value="1"/>
</dbReference>
<evidence type="ECO:0000313" key="11">
    <source>
        <dbReference type="EMBL" id="RDI37204.1"/>
    </source>
</evidence>
<evidence type="ECO:0000256" key="5">
    <source>
        <dbReference type="ARBA" id="ARBA00023136"/>
    </source>
</evidence>
<feature type="domain" description="Multidrug resistance protein MdtA-like alpha-helical hairpin" evidence="8">
    <location>
        <begin position="92"/>
        <end position="160"/>
    </location>
</feature>
<dbReference type="Pfam" id="PF25917">
    <property type="entry name" value="BSH_RND"/>
    <property type="match status" value="1"/>
</dbReference>
<keyword evidence="3 7" id="KW-0812">Transmembrane</keyword>
<gene>
    <name evidence="11" type="ORF">C8D86_1414</name>
</gene>
<evidence type="ECO:0000256" key="3">
    <source>
        <dbReference type="ARBA" id="ARBA00022692"/>
    </source>
</evidence>
<comment type="caution">
    <text evidence="11">The sequence shown here is derived from an EMBL/GenBank/DDBJ whole genome shotgun (WGS) entry which is preliminary data.</text>
</comment>
<dbReference type="InterPro" id="IPR050393">
    <property type="entry name" value="MFP_Efflux_Pump"/>
</dbReference>
<dbReference type="InterPro" id="IPR058634">
    <property type="entry name" value="AaeA-lik-b-barrel"/>
</dbReference>
<proteinExistence type="inferred from homology"/>
<dbReference type="EMBL" id="QQAX01000041">
    <property type="protein sequence ID" value="RDI37204.1"/>
    <property type="molecule type" value="Genomic_DNA"/>
</dbReference>
<dbReference type="GO" id="GO:0016020">
    <property type="term" value="C:membrane"/>
    <property type="evidence" value="ECO:0007669"/>
    <property type="project" value="InterPro"/>
</dbReference>
<comment type="similarity">
    <text evidence="2">Belongs to the membrane fusion protein (MFP) (TC 8.A.1) family.</text>
</comment>
<keyword evidence="4 7" id="KW-1133">Transmembrane helix</keyword>
<feature type="coiled-coil region" evidence="6">
    <location>
        <begin position="91"/>
        <end position="156"/>
    </location>
</feature>
<reference evidence="11 12" key="1">
    <citation type="submission" date="2018-07" db="EMBL/GenBank/DDBJ databases">
        <title>Genomic Encyclopedia of Type Strains, Phase IV (KMG-IV): sequencing the most valuable type-strain genomes for metagenomic binning, comparative biology and taxonomic classification.</title>
        <authorList>
            <person name="Goeker M."/>
        </authorList>
    </citation>
    <scope>NUCLEOTIDE SEQUENCE [LARGE SCALE GENOMIC DNA]</scope>
    <source>
        <strain evidence="11 12">DSM 16500</strain>
    </source>
</reference>
<keyword evidence="5 7" id="KW-0472">Membrane</keyword>
<accession>A0A370G3M6</accession>
<dbReference type="AlphaFoldDB" id="A0A370G3M6"/>
<keyword evidence="6" id="KW-0175">Coiled coil</keyword>
<evidence type="ECO:0000259" key="8">
    <source>
        <dbReference type="Pfam" id="PF25876"/>
    </source>
</evidence>
<evidence type="ECO:0000256" key="4">
    <source>
        <dbReference type="ARBA" id="ARBA00022989"/>
    </source>
</evidence>
<evidence type="ECO:0000259" key="10">
    <source>
        <dbReference type="Pfam" id="PF25963"/>
    </source>
</evidence>
<dbReference type="InterPro" id="IPR006143">
    <property type="entry name" value="RND_pump_MFP"/>
</dbReference>
<dbReference type="Gene3D" id="2.40.50.100">
    <property type="match status" value="1"/>
</dbReference>
<evidence type="ECO:0000256" key="2">
    <source>
        <dbReference type="ARBA" id="ARBA00009477"/>
    </source>
</evidence>
<organism evidence="11 12">
    <name type="scientific">Aquicella lusitana</name>
    <dbReference type="NCBI Taxonomy" id="254246"/>
    <lineage>
        <taxon>Bacteria</taxon>
        <taxon>Pseudomonadati</taxon>
        <taxon>Pseudomonadota</taxon>
        <taxon>Gammaproteobacteria</taxon>
        <taxon>Legionellales</taxon>
        <taxon>Coxiellaceae</taxon>
        <taxon>Aquicella</taxon>
    </lineage>
</organism>
<dbReference type="InterPro" id="IPR058625">
    <property type="entry name" value="MdtA-like_BSH"/>
</dbReference>
<feature type="domain" description="p-hydroxybenzoic acid efflux pump subunit AaeA-like beta-barrel" evidence="10">
    <location>
        <begin position="196"/>
        <end position="288"/>
    </location>
</feature>
<sequence>MSLLQRLTQSKNFKYTVILAFFGLSLAAWLGMRIYGNYHISTDNAYVNANVVQISPRIAGKVIELYVKDNQYVKKGDPLFTIDPEPYQLAVDAANAELALATAELDKATMTEKRVSDLVNRKFLSPQEGDNATANYKAAIAKVEQAKTRLAQANLNLQYTRVTAATNGWVTNLSLRIGDIISAYQPLFALVSNEEFWVDANFKETEMEAIKPGQTAFIITDMYPHHRFEGVVESISNGAGSAFSLLPPQNATGNWVKVTQRIPVRVRVLNPDAHFPLRIGASSTVTINLQRYWQDKTKST</sequence>